<dbReference type="Gene3D" id="3.40.50.300">
    <property type="entry name" value="P-loop containing nucleotide triphosphate hydrolases"/>
    <property type="match status" value="1"/>
</dbReference>
<organism evidence="10 11">
    <name type="scientific">Mycena maculata</name>
    <dbReference type="NCBI Taxonomy" id="230809"/>
    <lineage>
        <taxon>Eukaryota</taxon>
        <taxon>Fungi</taxon>
        <taxon>Dikarya</taxon>
        <taxon>Basidiomycota</taxon>
        <taxon>Agaricomycotina</taxon>
        <taxon>Agaricomycetes</taxon>
        <taxon>Agaricomycetidae</taxon>
        <taxon>Agaricales</taxon>
        <taxon>Marasmiineae</taxon>
        <taxon>Mycenaceae</taxon>
        <taxon>Mycena</taxon>
    </lineage>
</organism>
<evidence type="ECO:0000256" key="4">
    <source>
        <dbReference type="ARBA" id="ARBA00022679"/>
    </source>
</evidence>
<dbReference type="GO" id="GO:0005975">
    <property type="term" value="P:carbohydrate metabolic process"/>
    <property type="evidence" value="ECO:0007669"/>
    <property type="project" value="InterPro"/>
</dbReference>
<evidence type="ECO:0000256" key="8">
    <source>
        <dbReference type="ARBA" id="ARBA00048090"/>
    </source>
</evidence>
<keyword evidence="10" id="KW-0378">Hydrolase</keyword>
<comment type="caution">
    <text evidence="10">The sequence shown here is derived from an EMBL/GenBank/DDBJ whole genome shotgun (WGS) entry which is preliminary data.</text>
</comment>
<name>A0AAD7JV84_9AGAR</name>
<dbReference type="InterPro" id="IPR006001">
    <property type="entry name" value="Therm_gnt_kin"/>
</dbReference>
<dbReference type="GO" id="GO:0005737">
    <property type="term" value="C:cytoplasm"/>
    <property type="evidence" value="ECO:0007669"/>
    <property type="project" value="TreeGrafter"/>
</dbReference>
<protein>
    <recommendedName>
        <fullName evidence="3 9">Gluconokinase</fullName>
        <ecNumber evidence="3 9">2.7.1.12</ecNumber>
    </recommendedName>
</protein>
<dbReference type="PANTHER" id="PTHR43442:SF3">
    <property type="entry name" value="GLUCONOKINASE-RELATED"/>
    <property type="match status" value="1"/>
</dbReference>
<evidence type="ECO:0000256" key="1">
    <source>
        <dbReference type="ARBA" id="ARBA00004875"/>
    </source>
</evidence>
<reference evidence="10" key="1">
    <citation type="submission" date="2023-03" db="EMBL/GenBank/DDBJ databases">
        <title>Massive genome expansion in bonnet fungi (Mycena s.s.) driven by repeated elements and novel gene families across ecological guilds.</title>
        <authorList>
            <consortium name="Lawrence Berkeley National Laboratory"/>
            <person name="Harder C.B."/>
            <person name="Miyauchi S."/>
            <person name="Viragh M."/>
            <person name="Kuo A."/>
            <person name="Thoen E."/>
            <person name="Andreopoulos B."/>
            <person name="Lu D."/>
            <person name="Skrede I."/>
            <person name="Drula E."/>
            <person name="Henrissat B."/>
            <person name="Morin E."/>
            <person name="Kohler A."/>
            <person name="Barry K."/>
            <person name="LaButti K."/>
            <person name="Morin E."/>
            <person name="Salamov A."/>
            <person name="Lipzen A."/>
            <person name="Mereny Z."/>
            <person name="Hegedus B."/>
            <person name="Baldrian P."/>
            <person name="Stursova M."/>
            <person name="Weitz H."/>
            <person name="Taylor A."/>
            <person name="Grigoriev I.V."/>
            <person name="Nagy L.G."/>
            <person name="Martin F."/>
            <person name="Kauserud H."/>
        </authorList>
    </citation>
    <scope>NUCLEOTIDE SEQUENCE</scope>
    <source>
        <strain evidence="10">CBHHK188m</strain>
    </source>
</reference>
<comment type="catalytic activity">
    <reaction evidence="8 9">
        <text>D-gluconate + ATP = 6-phospho-D-gluconate + ADP + H(+)</text>
        <dbReference type="Rhea" id="RHEA:19433"/>
        <dbReference type="ChEBI" id="CHEBI:15378"/>
        <dbReference type="ChEBI" id="CHEBI:18391"/>
        <dbReference type="ChEBI" id="CHEBI:30616"/>
        <dbReference type="ChEBI" id="CHEBI:58759"/>
        <dbReference type="ChEBI" id="CHEBI:456216"/>
        <dbReference type="EC" id="2.7.1.12"/>
    </reaction>
</comment>
<evidence type="ECO:0000256" key="6">
    <source>
        <dbReference type="ARBA" id="ARBA00022777"/>
    </source>
</evidence>
<evidence type="ECO:0000256" key="2">
    <source>
        <dbReference type="ARBA" id="ARBA00008420"/>
    </source>
</evidence>
<dbReference type="GO" id="GO:0046316">
    <property type="term" value="F:gluconokinase activity"/>
    <property type="evidence" value="ECO:0007669"/>
    <property type="project" value="UniProtKB-EC"/>
</dbReference>
<evidence type="ECO:0000256" key="5">
    <source>
        <dbReference type="ARBA" id="ARBA00022741"/>
    </source>
</evidence>
<keyword evidence="11" id="KW-1185">Reference proteome</keyword>
<evidence type="ECO:0000256" key="3">
    <source>
        <dbReference type="ARBA" id="ARBA00012054"/>
    </source>
</evidence>
<evidence type="ECO:0000256" key="7">
    <source>
        <dbReference type="ARBA" id="ARBA00022840"/>
    </source>
</evidence>
<gene>
    <name evidence="10" type="ORF">DFH07DRAFT_913544</name>
</gene>
<comment type="pathway">
    <text evidence="1 9">Carbohydrate acid metabolism; D-gluconate degradation.</text>
</comment>
<dbReference type="SUPFAM" id="SSF52540">
    <property type="entry name" value="P-loop containing nucleoside triphosphate hydrolases"/>
    <property type="match status" value="1"/>
</dbReference>
<keyword evidence="6 9" id="KW-0418">Kinase</keyword>
<dbReference type="AlphaFoldDB" id="A0AAD7JV84"/>
<dbReference type="FunFam" id="3.40.50.300:FF:000522">
    <property type="entry name" value="Gluconokinase"/>
    <property type="match status" value="1"/>
</dbReference>
<dbReference type="InterPro" id="IPR027417">
    <property type="entry name" value="P-loop_NTPase"/>
</dbReference>
<dbReference type="Pfam" id="PF13238">
    <property type="entry name" value="AAA_18"/>
    <property type="match status" value="1"/>
</dbReference>
<keyword evidence="4 9" id="KW-0808">Transferase</keyword>
<dbReference type="EC" id="2.7.1.12" evidence="3 9"/>
<proteinExistence type="inferred from homology"/>
<evidence type="ECO:0000256" key="9">
    <source>
        <dbReference type="RuleBase" id="RU363066"/>
    </source>
</evidence>
<sequence length="193" mass="21067">MQPVFIVVMGVSGTGKSTLGAALAAALHMPYVDGDDLHPRANVEKMGAGQPLTDADREPWLRTIRNTAERVTDEERSQREGDAKRAPGVPGVVIACSALKRAYRDILRGVNAEGAPVLPTYFVFIDGSREVLMDRMLKRSGHFMKASMLDSQFATLEDPRDEEGVVLVSVEDTTAAQIDRAVRELRAAFDRGL</sequence>
<comment type="similarity">
    <text evidence="2 9">Belongs to the gluconokinase GntK/GntV family.</text>
</comment>
<evidence type="ECO:0000313" key="10">
    <source>
        <dbReference type="EMBL" id="KAJ7772681.1"/>
    </source>
</evidence>
<dbReference type="NCBIfam" id="TIGR01313">
    <property type="entry name" value="therm_gnt_kin"/>
    <property type="match status" value="1"/>
</dbReference>
<dbReference type="GO" id="GO:0016787">
    <property type="term" value="F:hydrolase activity"/>
    <property type="evidence" value="ECO:0007669"/>
    <property type="project" value="UniProtKB-KW"/>
</dbReference>
<keyword evidence="7 9" id="KW-0067">ATP-binding</keyword>
<evidence type="ECO:0000313" key="11">
    <source>
        <dbReference type="Proteomes" id="UP001215280"/>
    </source>
</evidence>
<keyword evidence="5 9" id="KW-0547">Nucleotide-binding</keyword>
<accession>A0AAD7JV84</accession>
<dbReference type="PANTHER" id="PTHR43442">
    <property type="entry name" value="GLUCONOKINASE-RELATED"/>
    <property type="match status" value="1"/>
</dbReference>
<dbReference type="Proteomes" id="UP001215280">
    <property type="component" value="Unassembled WGS sequence"/>
</dbReference>
<dbReference type="CDD" id="cd02021">
    <property type="entry name" value="GntK"/>
    <property type="match status" value="1"/>
</dbReference>
<dbReference type="GO" id="GO:0005524">
    <property type="term" value="F:ATP binding"/>
    <property type="evidence" value="ECO:0007669"/>
    <property type="project" value="UniProtKB-KW"/>
</dbReference>
<dbReference type="EMBL" id="JARJLG010000019">
    <property type="protein sequence ID" value="KAJ7772681.1"/>
    <property type="molecule type" value="Genomic_DNA"/>
</dbReference>